<reference evidence="14 15" key="1">
    <citation type="submission" date="2023-01" db="EMBL/GenBank/DDBJ databases">
        <title>Characterization of estradiol degrading bacteria Microbacterium sp. MZT7 and reveal degrading genes through genome analysis.</title>
        <authorList>
            <person name="Hao P."/>
            <person name="Gao Y."/>
        </authorList>
    </citation>
    <scope>NUCLEOTIDE SEQUENCE [LARGE SCALE GENOMIC DNA]</scope>
    <source>
        <strain evidence="14 15">MZT7</strain>
    </source>
</reference>
<protein>
    <recommendedName>
        <fullName evidence="2">histidine kinase</fullName>
        <ecNumber evidence="2">2.7.13.3</ecNumber>
    </recommendedName>
</protein>
<dbReference type="InterPro" id="IPR050482">
    <property type="entry name" value="Sensor_HK_TwoCompSys"/>
</dbReference>
<evidence type="ECO:0000259" key="13">
    <source>
        <dbReference type="Pfam" id="PF13796"/>
    </source>
</evidence>
<evidence type="ECO:0000256" key="8">
    <source>
        <dbReference type="ARBA" id="ARBA00023012"/>
    </source>
</evidence>
<keyword evidence="15" id="KW-1185">Reference proteome</keyword>
<feature type="domain" description="Signal transduction histidine kinase subgroup 3 dimerisation and phosphoacceptor" evidence="12">
    <location>
        <begin position="220"/>
        <end position="293"/>
    </location>
</feature>
<keyword evidence="10" id="KW-0812">Transmembrane</keyword>
<keyword evidence="3" id="KW-0597">Phosphoprotein</keyword>
<dbReference type="Pfam" id="PF02518">
    <property type="entry name" value="HATPase_c"/>
    <property type="match status" value="1"/>
</dbReference>
<comment type="catalytic activity">
    <reaction evidence="1">
        <text>ATP + protein L-histidine = ADP + protein N-phospho-L-histidine.</text>
        <dbReference type="EC" id="2.7.13.3"/>
    </reaction>
</comment>
<dbReference type="Gene3D" id="1.20.5.1930">
    <property type="match status" value="1"/>
</dbReference>
<evidence type="ECO:0000256" key="3">
    <source>
        <dbReference type="ARBA" id="ARBA00022553"/>
    </source>
</evidence>
<keyword evidence="10" id="KW-1133">Transmembrane helix</keyword>
<dbReference type="PANTHER" id="PTHR24421:SF10">
    <property type="entry name" value="NITRATE_NITRITE SENSOR PROTEIN NARQ"/>
    <property type="match status" value="1"/>
</dbReference>
<gene>
    <name evidence="14" type="ORF">K8F61_03725</name>
</gene>
<dbReference type="Gene3D" id="3.30.565.10">
    <property type="entry name" value="Histidine kinase-like ATPase, C-terminal domain"/>
    <property type="match status" value="1"/>
</dbReference>
<feature type="domain" description="Histidine kinase/HSP90-like ATPase" evidence="11">
    <location>
        <begin position="331"/>
        <end position="416"/>
    </location>
</feature>
<evidence type="ECO:0000256" key="4">
    <source>
        <dbReference type="ARBA" id="ARBA00022679"/>
    </source>
</evidence>
<evidence type="ECO:0000256" key="9">
    <source>
        <dbReference type="SAM" id="MobiDB-lite"/>
    </source>
</evidence>
<dbReference type="InterPro" id="IPR025828">
    <property type="entry name" value="Put_sensor_dom"/>
</dbReference>
<dbReference type="EC" id="2.7.13.3" evidence="2"/>
<evidence type="ECO:0000313" key="14">
    <source>
        <dbReference type="EMBL" id="UGS27327.1"/>
    </source>
</evidence>
<dbReference type="InterPro" id="IPR003594">
    <property type="entry name" value="HATPase_dom"/>
</dbReference>
<keyword evidence="8" id="KW-0902">Two-component regulatory system</keyword>
<evidence type="ECO:0000313" key="15">
    <source>
        <dbReference type="Proteomes" id="UP001199642"/>
    </source>
</evidence>
<keyword evidence="6" id="KW-0418">Kinase</keyword>
<name>A0ABY3RU40_9MICO</name>
<sequence>MNGPRLWSALVRSPWRFLGSAWPWRALLYLLTSAALAVILLPVVVLTLLLVPLWALPLGALERRRTRVLGFPVQRSAHVRLEPEQRHIWLSVRLSEAATWREVGALLLDVLLGGVSLALLFAEAVALVLLVAVGATGIRRETTITLWEGGVVSPSPSTWWLTIPLGLAALGLFGYLNSALAGGHASLLRFLCGPREEELTRNVERLTRSRIVLVQALEDERRRIERDLHDGVQQELVTVAARLGMVGLELEQLQTAGADADAALQALTAAQQQTEHALGTLRRTVRGIHPAVLTDHGLRAALSELADRTPVPMTLDLTGLDARRLPAPVETAAYYLVTEAVTNAAKHTASARVDVTGRWDAAVFALDVVDQGPGGVAEDAGTGLRGLRERVETIGGEFQVSSPRGGPTRVGMRIPTAGEDAHAHPVR</sequence>
<feature type="transmembrane region" description="Helical" evidence="10">
    <location>
        <begin position="26"/>
        <end position="56"/>
    </location>
</feature>
<feature type="domain" description="Putative sensor" evidence="13">
    <location>
        <begin position="27"/>
        <end position="191"/>
    </location>
</feature>
<evidence type="ECO:0000256" key="6">
    <source>
        <dbReference type="ARBA" id="ARBA00022777"/>
    </source>
</evidence>
<dbReference type="InterPro" id="IPR036890">
    <property type="entry name" value="HATPase_C_sf"/>
</dbReference>
<feature type="transmembrane region" description="Helical" evidence="10">
    <location>
        <begin position="110"/>
        <end position="138"/>
    </location>
</feature>
<dbReference type="InterPro" id="IPR011712">
    <property type="entry name" value="Sig_transdc_His_kin_sub3_dim/P"/>
</dbReference>
<proteinExistence type="predicted"/>
<keyword evidence="4" id="KW-0808">Transferase</keyword>
<keyword evidence="7" id="KW-0067">ATP-binding</keyword>
<keyword evidence="5" id="KW-0547">Nucleotide-binding</keyword>
<accession>A0ABY3RU40</accession>
<keyword evidence="10" id="KW-0472">Membrane</keyword>
<dbReference type="Proteomes" id="UP001199642">
    <property type="component" value="Chromosome"/>
</dbReference>
<dbReference type="CDD" id="cd16917">
    <property type="entry name" value="HATPase_UhpB-NarQ-NarX-like"/>
    <property type="match status" value="1"/>
</dbReference>
<feature type="region of interest" description="Disordered" evidence="9">
    <location>
        <begin position="400"/>
        <end position="427"/>
    </location>
</feature>
<dbReference type="EMBL" id="CP082781">
    <property type="protein sequence ID" value="UGS27327.1"/>
    <property type="molecule type" value="Genomic_DNA"/>
</dbReference>
<evidence type="ECO:0000256" key="7">
    <source>
        <dbReference type="ARBA" id="ARBA00022840"/>
    </source>
</evidence>
<dbReference type="Pfam" id="PF13796">
    <property type="entry name" value="Sensor"/>
    <property type="match status" value="1"/>
</dbReference>
<evidence type="ECO:0000259" key="12">
    <source>
        <dbReference type="Pfam" id="PF07730"/>
    </source>
</evidence>
<evidence type="ECO:0000256" key="10">
    <source>
        <dbReference type="SAM" id="Phobius"/>
    </source>
</evidence>
<dbReference type="Pfam" id="PF07730">
    <property type="entry name" value="HisKA_3"/>
    <property type="match status" value="1"/>
</dbReference>
<evidence type="ECO:0000256" key="5">
    <source>
        <dbReference type="ARBA" id="ARBA00022741"/>
    </source>
</evidence>
<evidence type="ECO:0000256" key="2">
    <source>
        <dbReference type="ARBA" id="ARBA00012438"/>
    </source>
</evidence>
<organism evidence="14 15">
    <name type="scientific">Microbacterium resistens</name>
    <dbReference type="NCBI Taxonomy" id="156977"/>
    <lineage>
        <taxon>Bacteria</taxon>
        <taxon>Bacillati</taxon>
        <taxon>Actinomycetota</taxon>
        <taxon>Actinomycetes</taxon>
        <taxon>Micrococcales</taxon>
        <taxon>Microbacteriaceae</taxon>
        <taxon>Microbacterium</taxon>
    </lineage>
</organism>
<dbReference type="PANTHER" id="PTHR24421">
    <property type="entry name" value="NITRATE/NITRITE SENSOR PROTEIN NARX-RELATED"/>
    <property type="match status" value="1"/>
</dbReference>
<feature type="transmembrane region" description="Helical" evidence="10">
    <location>
        <begin position="158"/>
        <end position="180"/>
    </location>
</feature>
<dbReference type="RefSeq" id="WP_231820722.1">
    <property type="nucleotide sequence ID" value="NZ_CP082781.1"/>
</dbReference>
<dbReference type="SUPFAM" id="SSF55874">
    <property type="entry name" value="ATPase domain of HSP90 chaperone/DNA topoisomerase II/histidine kinase"/>
    <property type="match status" value="1"/>
</dbReference>
<evidence type="ECO:0000256" key="1">
    <source>
        <dbReference type="ARBA" id="ARBA00000085"/>
    </source>
</evidence>
<evidence type="ECO:0000259" key="11">
    <source>
        <dbReference type="Pfam" id="PF02518"/>
    </source>
</evidence>